<dbReference type="InterPro" id="IPR002696">
    <property type="entry name" value="Membr_insert_effic_factor_YidD"/>
</dbReference>
<dbReference type="GO" id="GO:0005886">
    <property type="term" value="C:plasma membrane"/>
    <property type="evidence" value="ECO:0007669"/>
    <property type="project" value="UniProtKB-SubCell"/>
</dbReference>
<dbReference type="Proteomes" id="UP000218387">
    <property type="component" value="Chromosome"/>
</dbReference>
<evidence type="ECO:0000313" key="4">
    <source>
        <dbReference type="Proteomes" id="UP000218387"/>
    </source>
</evidence>
<keyword evidence="2" id="KW-1003">Cell membrane</keyword>
<evidence type="ECO:0000256" key="2">
    <source>
        <dbReference type="HAMAP-Rule" id="MF_00386"/>
    </source>
</evidence>
<dbReference type="NCBIfam" id="TIGR00278">
    <property type="entry name" value="membrane protein insertion efficiency factor YidD"/>
    <property type="match status" value="1"/>
</dbReference>
<comment type="similarity">
    <text evidence="2">Belongs to the UPF0161 family.</text>
</comment>
<name>A0A4P9C9N7_EUBML</name>
<sequence length="70" mass="8181">MIKRFILKLIRGYQRYISPCLPHSCRFLPTCSEYCYQAVVKYGIFKGLFLGTKRILKCHPFHPGGYDPLP</sequence>
<dbReference type="KEGG" id="emt:CPZ25_013240"/>
<dbReference type="Pfam" id="PF01809">
    <property type="entry name" value="YidD"/>
    <property type="match status" value="1"/>
</dbReference>
<keyword evidence="1 2" id="KW-0472">Membrane</keyword>
<dbReference type="PANTHER" id="PTHR33383:SF1">
    <property type="entry name" value="MEMBRANE PROTEIN INSERTION EFFICIENCY FACTOR-RELATED"/>
    <property type="match status" value="1"/>
</dbReference>
<evidence type="ECO:0000313" key="3">
    <source>
        <dbReference type="EMBL" id="QCT72249.1"/>
    </source>
</evidence>
<evidence type="ECO:0000256" key="1">
    <source>
        <dbReference type="ARBA" id="ARBA00023136"/>
    </source>
</evidence>
<comment type="subcellular location">
    <subcellularLocation>
        <location evidence="2">Cell membrane</location>
        <topology evidence="2">Peripheral membrane protein</topology>
        <orientation evidence="2">Cytoplasmic side</orientation>
    </subcellularLocation>
</comment>
<accession>A0A4P9C9N7</accession>
<protein>
    <recommendedName>
        <fullName evidence="2">Putative membrane protein insertion efficiency factor</fullName>
    </recommendedName>
</protein>
<dbReference type="HAMAP" id="MF_00386">
    <property type="entry name" value="UPF0161_YidD"/>
    <property type="match status" value="1"/>
</dbReference>
<reference evidence="3 4" key="1">
    <citation type="submission" date="2018-05" db="EMBL/GenBank/DDBJ databases">
        <title>Genome comparison of Eubacterium sp.</title>
        <authorList>
            <person name="Feng Y."/>
            <person name="Sanchez-Andrea I."/>
            <person name="Stams A.J.M."/>
            <person name="De Vos W.M."/>
        </authorList>
    </citation>
    <scope>NUCLEOTIDE SEQUENCE [LARGE SCALE GENOMIC DNA]</scope>
    <source>
        <strain evidence="3 4">YI</strain>
    </source>
</reference>
<comment type="function">
    <text evidence="2">Could be involved in insertion of integral membrane proteins into the membrane.</text>
</comment>
<proteinExistence type="inferred from homology"/>
<dbReference type="AlphaFoldDB" id="A0A4P9C9N7"/>
<dbReference type="SMART" id="SM01234">
    <property type="entry name" value="Haemolytic"/>
    <property type="match status" value="1"/>
</dbReference>
<dbReference type="RefSeq" id="WP_074616391.1">
    <property type="nucleotide sequence ID" value="NZ_CABJDW020000006.1"/>
</dbReference>
<gene>
    <name evidence="3" type="ORF">CPZ25_013240</name>
</gene>
<dbReference type="EMBL" id="CP029487">
    <property type="protein sequence ID" value="QCT72249.1"/>
    <property type="molecule type" value="Genomic_DNA"/>
</dbReference>
<keyword evidence="4" id="KW-1185">Reference proteome</keyword>
<organism evidence="3 4">
    <name type="scientific">Eubacterium maltosivorans</name>
    <dbReference type="NCBI Taxonomy" id="2041044"/>
    <lineage>
        <taxon>Bacteria</taxon>
        <taxon>Bacillati</taxon>
        <taxon>Bacillota</taxon>
        <taxon>Clostridia</taxon>
        <taxon>Eubacteriales</taxon>
        <taxon>Eubacteriaceae</taxon>
        <taxon>Eubacterium</taxon>
    </lineage>
</organism>
<dbReference type="PANTHER" id="PTHR33383">
    <property type="entry name" value="MEMBRANE PROTEIN INSERTION EFFICIENCY FACTOR-RELATED"/>
    <property type="match status" value="1"/>
</dbReference>